<gene>
    <name evidence="2" type="ORF">BJP36_41625</name>
</gene>
<reference evidence="2" key="2">
    <citation type="submission" date="2022-10" db="EMBL/GenBank/DDBJ databases">
        <authorList>
            <person name="Ngo T.-E."/>
        </authorList>
    </citation>
    <scope>NUCLEOTIDE SEQUENCE</scope>
    <source>
        <strain evidence="2">JHB</strain>
    </source>
</reference>
<keyword evidence="1" id="KW-0472">Membrane</keyword>
<sequence>MVVCLLRALTVPSIDGRKTEKWSISVMVSLFFAPGWKKFVIAVFMMLAVLMVNMEGVRAATCKTNQP</sequence>
<feature type="transmembrane region" description="Helical" evidence="1">
    <location>
        <begin position="26"/>
        <end position="50"/>
    </location>
</feature>
<organism evidence="2">
    <name type="scientific">Moorena producens (strain JHB)</name>
    <dbReference type="NCBI Taxonomy" id="1454205"/>
    <lineage>
        <taxon>Bacteria</taxon>
        <taxon>Bacillati</taxon>
        <taxon>Cyanobacteriota</taxon>
        <taxon>Cyanophyceae</taxon>
        <taxon>Coleofasciculales</taxon>
        <taxon>Coleofasciculaceae</taxon>
        <taxon>Moorena</taxon>
    </lineage>
</organism>
<accession>A0A9Q9SSK5</accession>
<name>A0A9Q9SSK5_MOOP1</name>
<dbReference type="AlphaFoldDB" id="A0A9Q9SSK5"/>
<reference evidence="2" key="1">
    <citation type="journal article" date="2017" name="Proc. Natl. Acad. Sci. U.S.A.">
        <title>Comparative genomics uncovers the prolific and distinctive metabolic potential of the cyanobacterial genus Moorea.</title>
        <authorList>
            <person name="Leao T."/>
            <person name="Castelao G."/>
            <person name="Korobeynikov A."/>
            <person name="Monroe E.A."/>
            <person name="Podell S."/>
            <person name="Glukhov E."/>
            <person name="Allen E.E."/>
            <person name="Gerwick W.H."/>
            <person name="Gerwick L."/>
        </authorList>
    </citation>
    <scope>NUCLEOTIDE SEQUENCE</scope>
    <source>
        <strain evidence="2">JHB</strain>
    </source>
</reference>
<dbReference type="Proteomes" id="UP000176944">
    <property type="component" value="Chromosome"/>
</dbReference>
<evidence type="ECO:0000256" key="1">
    <source>
        <dbReference type="SAM" id="Phobius"/>
    </source>
</evidence>
<keyword evidence="1" id="KW-0812">Transmembrane</keyword>
<dbReference type="EMBL" id="CP017708">
    <property type="protein sequence ID" value="WAN68865.1"/>
    <property type="molecule type" value="Genomic_DNA"/>
</dbReference>
<protein>
    <submittedName>
        <fullName evidence="2">Uncharacterized protein</fullName>
    </submittedName>
</protein>
<proteinExistence type="predicted"/>
<keyword evidence="1" id="KW-1133">Transmembrane helix</keyword>
<evidence type="ECO:0000313" key="2">
    <source>
        <dbReference type="EMBL" id="WAN68865.1"/>
    </source>
</evidence>